<dbReference type="EMBL" id="CP073344">
    <property type="protein sequence ID" value="UTW02875.1"/>
    <property type="molecule type" value="Genomic_DNA"/>
</dbReference>
<proteinExistence type="predicted"/>
<dbReference type="Proteomes" id="UP001059950">
    <property type="component" value="Chromosome"/>
</dbReference>
<name>A0ABY5GSJ7_9GAMM</name>
<keyword evidence="1" id="KW-0560">Oxidoreductase</keyword>
<dbReference type="GO" id="GO:0008998">
    <property type="term" value="F:ribonucleoside-triphosphate reductase (thioredoxin) activity"/>
    <property type="evidence" value="ECO:0007669"/>
    <property type="project" value="UniProtKB-EC"/>
</dbReference>
<dbReference type="PANTHER" id="PTHR21075:SF0">
    <property type="entry name" value="ANAEROBIC RIBONUCLEOSIDE-TRIPHOSPHATE REDUCTASE"/>
    <property type="match status" value="1"/>
</dbReference>
<sequence>MDRNDSVAVRSTIDEYLERSDWRVNANANQGYSLGGLILNVSGKVIANYWLNEVYTPQIGLAHREGDLHIHDLDMLSGYCAGWSLRTLLYEGLNGIPGRLESGAPKHLSSAIGQIVNFLGTLQNEWAGAQAFSSFDTYLAPYIRKDNLSYEQVLQSIQELIYNLNVPSRWGTQTPFTNLTFDWHCPEDLQQQVPVIAGEEMPFTYGELQREMDMINRAYLEVMAAGDAKDRVFTFPIPTYNITRDFDWDSPNADLLFGLTAKYGLPYFQNFIRSDLEPNMVRSMCCRLQLDLRELLKRGNGLFGSAEQTGSLGVVTINCARLGYRYQGNWEQLYQQLDHLLLLARDSLELKRQRIQQLMDEGLFPYTKRYLGTLRNHFSTIGVNGINEMLRNFSQDTLDISSDSGQAQALRLLDHINQRLTEFQEHTGHLFNLEATPAEGTTYRFAREDQKRWPDILQAGTREHPYYTNSSQLPVGYTDDPFLALEKQDDLQTRYTGGTVLHLYMRERISSVRACKQMVKQSLTRFALPYLTITPTFSICPQHGYLAGEHEFCPRCDAERMQQKLSEAKQASACV</sequence>
<accession>A0ABY5GSJ7</accession>
<evidence type="ECO:0000313" key="2">
    <source>
        <dbReference type="Proteomes" id="UP001059950"/>
    </source>
</evidence>
<dbReference type="SUPFAM" id="SSF51998">
    <property type="entry name" value="PFL-like glycyl radical enzymes"/>
    <property type="match status" value="1"/>
</dbReference>
<dbReference type="InterPro" id="IPR012833">
    <property type="entry name" value="NrdD"/>
</dbReference>
<protein>
    <submittedName>
        <fullName evidence="1">Ribonucleoside triphosphate reductase</fullName>
        <ecNumber evidence="1">1.17.4.2</ecNumber>
    </submittedName>
</protein>
<keyword evidence="2" id="KW-1185">Reference proteome</keyword>
<dbReference type="CDD" id="cd01675">
    <property type="entry name" value="RNR_III"/>
    <property type="match status" value="1"/>
</dbReference>
<dbReference type="Pfam" id="PF13597">
    <property type="entry name" value="NRDD"/>
    <property type="match status" value="1"/>
</dbReference>
<dbReference type="Gene3D" id="3.20.70.20">
    <property type="match status" value="1"/>
</dbReference>
<gene>
    <name evidence="1" type="ORF">KDX31_16275</name>
</gene>
<dbReference type="PANTHER" id="PTHR21075">
    <property type="entry name" value="ANAEROBIC RIBONUCLEOSIDE-TRIPHOSPHATE REDUCTASE"/>
    <property type="match status" value="1"/>
</dbReference>
<organism evidence="1 2">
    <name type="scientific">Amphritea atlantica</name>
    <dbReference type="NCBI Taxonomy" id="355243"/>
    <lineage>
        <taxon>Bacteria</taxon>
        <taxon>Pseudomonadati</taxon>
        <taxon>Pseudomonadota</taxon>
        <taxon>Gammaproteobacteria</taxon>
        <taxon>Oceanospirillales</taxon>
        <taxon>Oceanospirillaceae</taxon>
        <taxon>Amphritea</taxon>
    </lineage>
</organism>
<dbReference type="NCBIfam" id="NF006126">
    <property type="entry name" value="PRK08270.1"/>
    <property type="match status" value="1"/>
</dbReference>
<evidence type="ECO:0000313" key="1">
    <source>
        <dbReference type="EMBL" id="UTW02875.1"/>
    </source>
</evidence>
<reference evidence="1" key="1">
    <citation type="submission" date="2021-04" db="EMBL/GenBank/DDBJ databases">
        <title>Oceanospirillales bacteria with DddD are important DMSP degraders in coastal seawater.</title>
        <authorList>
            <person name="Liu J."/>
        </authorList>
    </citation>
    <scope>NUCLEOTIDE SEQUENCE</scope>
    <source>
        <strain evidence="1">GY6</strain>
    </source>
</reference>
<dbReference type="EC" id="1.17.4.2" evidence="1"/>
<dbReference type="NCBIfam" id="TIGR02487">
    <property type="entry name" value="NrdD"/>
    <property type="match status" value="1"/>
</dbReference>